<evidence type="ECO:0000256" key="2">
    <source>
        <dbReference type="SAM" id="SignalP"/>
    </source>
</evidence>
<feature type="signal peptide" evidence="2">
    <location>
        <begin position="1"/>
        <end position="22"/>
    </location>
</feature>
<accession>A0A8H4P2K2</accession>
<dbReference type="PANTHER" id="PTHR22935:SF95">
    <property type="entry name" value="BETA-LACTAMASE-LIKE 1-RELATED"/>
    <property type="match status" value="1"/>
</dbReference>
<evidence type="ECO:0000313" key="4">
    <source>
        <dbReference type="EMBL" id="KAF4446147.1"/>
    </source>
</evidence>
<feature type="domain" description="Beta-lactamase-related" evidence="3">
    <location>
        <begin position="99"/>
        <end position="148"/>
    </location>
</feature>
<dbReference type="OrthoDB" id="10250282at2759"/>
<dbReference type="EMBL" id="JAADYS010003560">
    <property type="protein sequence ID" value="KAF4446147.1"/>
    <property type="molecule type" value="Genomic_DNA"/>
</dbReference>
<sequence length="152" mass="16565">MQRHPKFVFLAFASILAGEAYAGLQGHCPPLGPVLPAPIHPSNSHAVQTAIDAIRDILLNKTATFNTSGMAVGIKSIHEEDLLLDFAHTPHLVDPHGVAKIDSDSVFRLASLSKIFPVLAILKLDQVSLEDPITKYLPELRDMNKQAIVFKV</sequence>
<dbReference type="InterPro" id="IPR001466">
    <property type="entry name" value="Beta-lactam-related"/>
</dbReference>
<dbReference type="SUPFAM" id="SSF56601">
    <property type="entry name" value="beta-lactamase/transpeptidase-like"/>
    <property type="match status" value="1"/>
</dbReference>
<comment type="similarity">
    <text evidence="1">Belongs to the beta-lactamase family.</text>
</comment>
<dbReference type="Gene3D" id="3.40.710.10">
    <property type="entry name" value="DD-peptidase/beta-lactamase superfamily"/>
    <property type="match status" value="1"/>
</dbReference>
<dbReference type="Pfam" id="PF00144">
    <property type="entry name" value="Beta-lactamase"/>
    <property type="match status" value="1"/>
</dbReference>
<evidence type="ECO:0000256" key="1">
    <source>
        <dbReference type="ARBA" id="ARBA00038473"/>
    </source>
</evidence>
<organism evidence="4 5">
    <name type="scientific">Fusarium albosuccineum</name>
    <dbReference type="NCBI Taxonomy" id="1237068"/>
    <lineage>
        <taxon>Eukaryota</taxon>
        <taxon>Fungi</taxon>
        <taxon>Dikarya</taxon>
        <taxon>Ascomycota</taxon>
        <taxon>Pezizomycotina</taxon>
        <taxon>Sordariomycetes</taxon>
        <taxon>Hypocreomycetidae</taxon>
        <taxon>Hypocreales</taxon>
        <taxon>Nectriaceae</taxon>
        <taxon>Fusarium</taxon>
        <taxon>Fusarium decemcellulare species complex</taxon>
    </lineage>
</organism>
<dbReference type="InterPro" id="IPR051478">
    <property type="entry name" value="Beta-lactamase-like_AB/R"/>
</dbReference>
<feature type="non-terminal residue" evidence="4">
    <location>
        <position position="152"/>
    </location>
</feature>
<feature type="chain" id="PRO_5034137277" evidence="2">
    <location>
        <begin position="23"/>
        <end position="152"/>
    </location>
</feature>
<gene>
    <name evidence="4" type="ORF">FALBO_17101</name>
</gene>
<keyword evidence="2" id="KW-0732">Signal</keyword>
<protein>
    <submittedName>
        <fullName evidence="4">Beta-lactamase 2</fullName>
    </submittedName>
</protein>
<reference evidence="4 5" key="1">
    <citation type="submission" date="2020-01" db="EMBL/GenBank/DDBJ databases">
        <title>Identification and distribution of gene clusters putatively required for synthesis of sphingolipid metabolism inhibitors in phylogenetically diverse species of the filamentous fungus Fusarium.</title>
        <authorList>
            <person name="Kim H.-S."/>
            <person name="Busman M."/>
            <person name="Brown D.W."/>
            <person name="Divon H."/>
            <person name="Uhlig S."/>
            <person name="Proctor R.H."/>
        </authorList>
    </citation>
    <scope>NUCLEOTIDE SEQUENCE [LARGE SCALE GENOMIC DNA]</scope>
    <source>
        <strain evidence="4 5">NRRL 20459</strain>
    </source>
</reference>
<dbReference type="PANTHER" id="PTHR22935">
    <property type="entry name" value="PENICILLIN-BINDING PROTEIN"/>
    <property type="match status" value="1"/>
</dbReference>
<proteinExistence type="inferred from homology"/>
<evidence type="ECO:0000313" key="5">
    <source>
        <dbReference type="Proteomes" id="UP000554235"/>
    </source>
</evidence>
<evidence type="ECO:0000259" key="3">
    <source>
        <dbReference type="Pfam" id="PF00144"/>
    </source>
</evidence>
<dbReference type="AlphaFoldDB" id="A0A8H4P2K2"/>
<dbReference type="InterPro" id="IPR012338">
    <property type="entry name" value="Beta-lactam/transpept-like"/>
</dbReference>
<keyword evidence="5" id="KW-1185">Reference proteome</keyword>
<name>A0A8H4P2K2_9HYPO</name>
<comment type="caution">
    <text evidence="4">The sequence shown here is derived from an EMBL/GenBank/DDBJ whole genome shotgun (WGS) entry which is preliminary data.</text>
</comment>
<dbReference type="Proteomes" id="UP000554235">
    <property type="component" value="Unassembled WGS sequence"/>
</dbReference>